<dbReference type="Proteomes" id="UP000288805">
    <property type="component" value="Unassembled WGS sequence"/>
</dbReference>
<dbReference type="InterPro" id="IPR001680">
    <property type="entry name" value="WD40_rpt"/>
</dbReference>
<protein>
    <submittedName>
        <fullName evidence="6">Ubiquitin homeostasis protein lub1</fullName>
    </submittedName>
</protein>
<dbReference type="PROSITE" id="PS51394">
    <property type="entry name" value="PFU"/>
    <property type="match status" value="1"/>
</dbReference>
<dbReference type="InterPro" id="IPR038122">
    <property type="entry name" value="PFU_sf"/>
</dbReference>
<dbReference type="PROSITE" id="PS50082">
    <property type="entry name" value="WD_REPEATS_2"/>
    <property type="match status" value="1"/>
</dbReference>
<evidence type="ECO:0000313" key="7">
    <source>
        <dbReference type="Proteomes" id="UP000288805"/>
    </source>
</evidence>
<dbReference type="Gene3D" id="3.10.20.870">
    <property type="entry name" value="PFU (PLAA family ubiquitin binding), C-terminal domain"/>
    <property type="match status" value="1"/>
</dbReference>
<dbReference type="SMART" id="SM00320">
    <property type="entry name" value="WD40"/>
    <property type="match status" value="3"/>
</dbReference>
<dbReference type="Gene3D" id="2.130.10.10">
    <property type="entry name" value="YVTN repeat-like/Quinoprotein amine dehydrogenase"/>
    <property type="match status" value="1"/>
</dbReference>
<evidence type="ECO:0000313" key="6">
    <source>
        <dbReference type="EMBL" id="RVW48430.1"/>
    </source>
</evidence>
<dbReference type="InterPro" id="IPR036322">
    <property type="entry name" value="WD40_repeat_dom_sf"/>
</dbReference>
<name>A0A438EL46_VITVI</name>
<dbReference type="InterPro" id="IPR015943">
    <property type="entry name" value="WD40/YVTN_repeat-like_dom_sf"/>
</dbReference>
<organism evidence="6 7">
    <name type="scientific">Vitis vinifera</name>
    <name type="common">Grape</name>
    <dbReference type="NCBI Taxonomy" id="29760"/>
    <lineage>
        <taxon>Eukaryota</taxon>
        <taxon>Viridiplantae</taxon>
        <taxon>Streptophyta</taxon>
        <taxon>Embryophyta</taxon>
        <taxon>Tracheophyta</taxon>
        <taxon>Spermatophyta</taxon>
        <taxon>Magnoliopsida</taxon>
        <taxon>eudicotyledons</taxon>
        <taxon>Gunneridae</taxon>
        <taxon>Pentapetalae</taxon>
        <taxon>rosids</taxon>
        <taxon>Vitales</taxon>
        <taxon>Vitaceae</taxon>
        <taxon>Viteae</taxon>
        <taxon>Vitis</taxon>
    </lineage>
</organism>
<evidence type="ECO:0000259" key="5">
    <source>
        <dbReference type="PROSITE" id="PS51394"/>
    </source>
</evidence>
<keyword evidence="3" id="KW-0677">Repeat</keyword>
<dbReference type="InterPro" id="IPR015155">
    <property type="entry name" value="PFU"/>
</dbReference>
<dbReference type="Gene3D" id="1.25.10.10">
    <property type="entry name" value="Leucine-rich Repeat Variant"/>
    <property type="match status" value="1"/>
</dbReference>
<evidence type="ECO:0000256" key="1">
    <source>
        <dbReference type="ARBA" id="ARBA00022490"/>
    </source>
</evidence>
<dbReference type="EMBL" id="QGNW01001253">
    <property type="protein sequence ID" value="RVW48430.1"/>
    <property type="molecule type" value="Genomic_DNA"/>
</dbReference>
<dbReference type="Pfam" id="PF09070">
    <property type="entry name" value="PFU"/>
    <property type="match status" value="1"/>
</dbReference>
<reference evidence="6 7" key="1">
    <citation type="journal article" date="2018" name="PLoS Genet.">
        <title>Population sequencing reveals clonal diversity and ancestral inbreeding in the grapevine cultivar Chardonnay.</title>
        <authorList>
            <person name="Roach M.J."/>
            <person name="Johnson D.L."/>
            <person name="Bohlmann J."/>
            <person name="van Vuuren H.J."/>
            <person name="Jones S.J."/>
            <person name="Pretorius I.S."/>
            <person name="Schmidt S.A."/>
            <person name="Borneman A.R."/>
        </authorList>
    </citation>
    <scope>NUCLEOTIDE SEQUENCE [LARGE SCALE GENOMIC DNA]</scope>
    <source>
        <strain evidence="7">cv. Chardonnay</strain>
        <tissue evidence="6">Leaf</tissue>
    </source>
</reference>
<comment type="caution">
    <text evidence="6">The sequence shown here is derived from an EMBL/GenBank/DDBJ whole genome shotgun (WGS) entry which is preliminary data.</text>
</comment>
<evidence type="ECO:0000256" key="4">
    <source>
        <dbReference type="PROSITE-ProRule" id="PRU00221"/>
    </source>
</evidence>
<dbReference type="InterPro" id="IPR011989">
    <property type="entry name" value="ARM-like"/>
</dbReference>
<evidence type="ECO:0000256" key="3">
    <source>
        <dbReference type="ARBA" id="ARBA00022737"/>
    </source>
</evidence>
<dbReference type="SUPFAM" id="SSF50978">
    <property type="entry name" value="WD40 repeat-like"/>
    <property type="match status" value="1"/>
</dbReference>
<dbReference type="AlphaFoldDB" id="A0A438EL46"/>
<feature type="domain" description="PFU" evidence="5">
    <location>
        <begin position="215"/>
        <end position="316"/>
    </location>
</feature>
<gene>
    <name evidence="6" type="primary">lub1</name>
    <name evidence="6" type="ORF">CK203_088275</name>
</gene>
<accession>A0A438EL46</accession>
<dbReference type="GO" id="GO:0005737">
    <property type="term" value="C:cytoplasm"/>
    <property type="evidence" value="ECO:0007669"/>
    <property type="project" value="UniProtKB-ARBA"/>
</dbReference>
<keyword evidence="2 4" id="KW-0853">WD repeat</keyword>
<evidence type="ECO:0000256" key="2">
    <source>
        <dbReference type="ARBA" id="ARBA00022574"/>
    </source>
</evidence>
<feature type="repeat" description="WD" evidence="4">
    <location>
        <begin position="47"/>
        <end position="78"/>
    </location>
</feature>
<dbReference type="PANTHER" id="PTHR19849">
    <property type="entry name" value="PHOSPHOLIPASE A-2-ACTIVATING PROTEIN"/>
    <property type="match status" value="1"/>
</dbReference>
<keyword evidence="1" id="KW-0963">Cytoplasm</keyword>
<dbReference type="Pfam" id="PF00400">
    <property type="entry name" value="WD40"/>
    <property type="match status" value="3"/>
</dbReference>
<dbReference type="PANTHER" id="PTHR19849:SF0">
    <property type="entry name" value="PHOSPHOLIPASE A-2-ACTIVATING PROTEIN"/>
    <property type="match status" value="1"/>
</dbReference>
<proteinExistence type="predicted"/>
<sequence length="415" mass="46398">MRVIMYFVNFADTVRGLAVMPDLGVLSASHDGSIRLWALTGETLMEMVGHTSIVYSVDSHASGLIVSGSEDCFAKIWKDGVCVQSIEHPGCVWDAKFLENGDVVTACSDGVVRIWTVQQDRIANSVELESYFSRLSQFKISRYAYFLITKVEGITNFRTIMDVECLKWCHGGDWCDEKILPIDVSGDRCIWKRVGGLKLEDLPGLEALQVPDLLEGALLRNGMPKIGEVVDGPDDTMARPVLDGIQYDYVFDVDMEMESLSVNCPTIDQSELFSDNPYSTADKWLLKENLPLSYRQQVVELYCKILDKRILLWTHQFAIPTLVLMLMCLGESSNKSVAAVPVKPSFKHIPKKGILVFDAAQFDGILKKISEFNNALMSDPVGTIDESVVGKLYSQHDWNQPLGRVLNGTRTLLIR</sequence>